<proteinExistence type="predicted"/>
<dbReference type="AlphaFoldDB" id="A0A2R5GEM6"/>
<dbReference type="InParanoid" id="A0A2R5GEM6"/>
<dbReference type="Proteomes" id="UP000241890">
    <property type="component" value="Unassembled WGS sequence"/>
</dbReference>
<comment type="caution">
    <text evidence="2">The sequence shown here is derived from an EMBL/GenBank/DDBJ whole genome shotgun (WGS) entry which is preliminary data.</text>
</comment>
<organism evidence="2 3">
    <name type="scientific">Hondaea fermentalgiana</name>
    <dbReference type="NCBI Taxonomy" id="2315210"/>
    <lineage>
        <taxon>Eukaryota</taxon>
        <taxon>Sar</taxon>
        <taxon>Stramenopiles</taxon>
        <taxon>Bigyra</taxon>
        <taxon>Labyrinthulomycetes</taxon>
        <taxon>Thraustochytrida</taxon>
        <taxon>Thraustochytriidae</taxon>
        <taxon>Hondaea</taxon>
    </lineage>
</organism>
<dbReference type="EMBL" id="BEYU01000027">
    <property type="protein sequence ID" value="GBG27073.1"/>
    <property type="molecule type" value="Genomic_DNA"/>
</dbReference>
<accession>A0A2R5GEM6</accession>
<keyword evidence="3" id="KW-1185">Reference proteome</keyword>
<evidence type="ECO:0000313" key="3">
    <source>
        <dbReference type="Proteomes" id="UP000241890"/>
    </source>
</evidence>
<evidence type="ECO:0000313" key="2">
    <source>
        <dbReference type="EMBL" id="GBG27073.1"/>
    </source>
</evidence>
<protein>
    <submittedName>
        <fullName evidence="2">Uncharacterized protein</fullName>
    </submittedName>
</protein>
<feature type="compositionally biased region" description="Basic and acidic residues" evidence="1">
    <location>
        <begin position="102"/>
        <end position="111"/>
    </location>
</feature>
<sequence>MELRFFIDGKEDLVVTPETDVEGLATQAAETTEAASAEDAFSIRFYGKHDHGSLPEPTPNEAFEPLTAFLEKAKDATNAYLAPIVAREKEAKEAAAKAAKRAKTEDVKPKASDGPNTSDA</sequence>
<gene>
    <name evidence="2" type="ORF">FCC1311_032962</name>
</gene>
<reference evidence="2 3" key="1">
    <citation type="submission" date="2017-12" db="EMBL/GenBank/DDBJ databases">
        <title>Sequencing, de novo assembly and annotation of complete genome of a new Thraustochytrid species, strain FCC1311.</title>
        <authorList>
            <person name="Sedici K."/>
            <person name="Godart F."/>
            <person name="Aiese Cigliano R."/>
            <person name="Sanseverino W."/>
            <person name="Barakat M."/>
            <person name="Ortet P."/>
            <person name="Marechal E."/>
            <person name="Cagnac O."/>
            <person name="Amato A."/>
        </authorList>
    </citation>
    <scope>NUCLEOTIDE SEQUENCE [LARGE SCALE GENOMIC DNA]</scope>
</reference>
<name>A0A2R5GEM6_9STRA</name>
<feature type="region of interest" description="Disordered" evidence="1">
    <location>
        <begin position="92"/>
        <end position="120"/>
    </location>
</feature>
<evidence type="ECO:0000256" key="1">
    <source>
        <dbReference type="SAM" id="MobiDB-lite"/>
    </source>
</evidence>